<proteinExistence type="predicted"/>
<dbReference type="RefSeq" id="WP_282767508.1">
    <property type="nucleotide sequence ID" value="NZ_JASCTH010000073.1"/>
</dbReference>
<sequence>MTGAIAGSFDRRCVKVAYTGSLAAQARFYLSSVAGSGLAPYLTVQVRTGSGDNANCSDFTASSTVFNATGLLDSTQTLTLLNSTSSSYATGLAAWAVTTNDTKTYQFSWRVQPTNLAASKTATFGLAWEARP</sequence>
<gene>
    <name evidence="1" type="ORF">QLQ12_46560</name>
</gene>
<dbReference type="Proteomes" id="UP001241758">
    <property type="component" value="Unassembled WGS sequence"/>
</dbReference>
<evidence type="ECO:0000313" key="2">
    <source>
        <dbReference type="Proteomes" id="UP001241758"/>
    </source>
</evidence>
<accession>A0ABT6X218</accession>
<comment type="caution">
    <text evidence="1">The sequence shown here is derived from an EMBL/GenBank/DDBJ whole genome shotgun (WGS) entry which is preliminary data.</text>
</comment>
<protein>
    <recommendedName>
        <fullName evidence="3">PLAT domain-containing protein</fullName>
    </recommendedName>
</protein>
<evidence type="ECO:0008006" key="3">
    <source>
        <dbReference type="Google" id="ProtNLM"/>
    </source>
</evidence>
<reference evidence="1 2" key="1">
    <citation type="submission" date="2023-05" db="EMBL/GenBank/DDBJ databases">
        <title>Actinoplanes sp. NEAU-A12 genome sequencing.</title>
        <authorList>
            <person name="Wang Z.-S."/>
        </authorList>
    </citation>
    <scope>NUCLEOTIDE SEQUENCE [LARGE SCALE GENOMIC DNA]</scope>
    <source>
        <strain evidence="1 2">NEAU-A12</strain>
    </source>
</reference>
<name>A0ABT6X218_9ACTN</name>
<evidence type="ECO:0000313" key="1">
    <source>
        <dbReference type="EMBL" id="MDI6106049.1"/>
    </source>
</evidence>
<keyword evidence="2" id="KW-1185">Reference proteome</keyword>
<organism evidence="1 2">
    <name type="scientific">Actinoplanes sandaracinus</name>
    <dbReference type="NCBI Taxonomy" id="3045177"/>
    <lineage>
        <taxon>Bacteria</taxon>
        <taxon>Bacillati</taxon>
        <taxon>Actinomycetota</taxon>
        <taxon>Actinomycetes</taxon>
        <taxon>Micromonosporales</taxon>
        <taxon>Micromonosporaceae</taxon>
        <taxon>Actinoplanes</taxon>
    </lineage>
</organism>
<dbReference type="EMBL" id="JASCTH010000073">
    <property type="protein sequence ID" value="MDI6106049.1"/>
    <property type="molecule type" value="Genomic_DNA"/>
</dbReference>